<evidence type="ECO:0000313" key="1">
    <source>
        <dbReference type="EMBL" id="CAD7013983.1"/>
    </source>
</evidence>
<evidence type="ECO:0000313" key="2">
    <source>
        <dbReference type="Proteomes" id="UP000606786"/>
    </source>
</evidence>
<proteinExistence type="predicted"/>
<comment type="caution">
    <text evidence="1">The sequence shown here is derived from an EMBL/GenBank/DDBJ whole genome shotgun (WGS) entry which is preliminary data.</text>
</comment>
<sequence>MCRVTFNRREPQTTEEACENYESNFNTPQRVSQRTARREPKARVFHLPSHNVFVAFLFCFTPCRPLTAYYGKGKRESCVSSATTTTLLGHNQNLGVSANIPMTMQRGSNGALHMMPTVTTLSVMPRAISPLMKQGLEENSV</sequence>
<accession>A0A811VIL3</accession>
<gene>
    <name evidence="1" type="ORF">CCAP1982_LOCUS21992</name>
</gene>
<dbReference type="Proteomes" id="UP000606786">
    <property type="component" value="Unassembled WGS sequence"/>
</dbReference>
<reference evidence="1" key="1">
    <citation type="submission" date="2020-11" db="EMBL/GenBank/DDBJ databases">
        <authorList>
            <person name="Whitehead M."/>
        </authorList>
    </citation>
    <scope>NUCLEOTIDE SEQUENCE</scope>
    <source>
        <strain evidence="1">EGII</strain>
    </source>
</reference>
<keyword evidence="2" id="KW-1185">Reference proteome</keyword>
<dbReference type="EMBL" id="CAJHJT010000056">
    <property type="protein sequence ID" value="CAD7013983.1"/>
    <property type="molecule type" value="Genomic_DNA"/>
</dbReference>
<organism evidence="1 2">
    <name type="scientific">Ceratitis capitata</name>
    <name type="common">Mediterranean fruit fly</name>
    <name type="synonym">Tephritis capitata</name>
    <dbReference type="NCBI Taxonomy" id="7213"/>
    <lineage>
        <taxon>Eukaryota</taxon>
        <taxon>Metazoa</taxon>
        <taxon>Ecdysozoa</taxon>
        <taxon>Arthropoda</taxon>
        <taxon>Hexapoda</taxon>
        <taxon>Insecta</taxon>
        <taxon>Pterygota</taxon>
        <taxon>Neoptera</taxon>
        <taxon>Endopterygota</taxon>
        <taxon>Diptera</taxon>
        <taxon>Brachycera</taxon>
        <taxon>Muscomorpha</taxon>
        <taxon>Tephritoidea</taxon>
        <taxon>Tephritidae</taxon>
        <taxon>Ceratitis</taxon>
        <taxon>Ceratitis</taxon>
    </lineage>
</organism>
<name>A0A811VIL3_CERCA</name>
<dbReference type="OrthoDB" id="6022368at2759"/>
<dbReference type="AlphaFoldDB" id="A0A811VIL3"/>
<protein>
    <submittedName>
        <fullName evidence="1">(Mediterranean fruit fly) hypothetical protein</fullName>
    </submittedName>
</protein>